<dbReference type="AlphaFoldDB" id="A0A1Y1Y6P4"/>
<keyword evidence="7" id="KW-1185">Reference proteome</keyword>
<dbReference type="GO" id="GO:0001725">
    <property type="term" value="C:stress fiber"/>
    <property type="evidence" value="ECO:0007669"/>
    <property type="project" value="TreeGrafter"/>
</dbReference>
<dbReference type="GO" id="GO:0051371">
    <property type="term" value="F:muscle alpha-actinin binding"/>
    <property type="evidence" value="ECO:0007669"/>
    <property type="project" value="TreeGrafter"/>
</dbReference>
<protein>
    <recommendedName>
        <fullName evidence="5">LIM zinc-binding domain-containing protein</fullName>
    </recommendedName>
</protein>
<dbReference type="InParanoid" id="A0A1Y1Y6P4"/>
<evidence type="ECO:0000313" key="7">
    <source>
        <dbReference type="Proteomes" id="UP000193498"/>
    </source>
</evidence>
<keyword evidence="1 4" id="KW-0479">Metal-binding</keyword>
<dbReference type="SUPFAM" id="SSF57716">
    <property type="entry name" value="Glucocorticoid receptor-like (DNA-binding domain)"/>
    <property type="match status" value="1"/>
</dbReference>
<accession>A0A1Y1Y6P4</accession>
<dbReference type="GO" id="GO:0031941">
    <property type="term" value="C:filamentous actin"/>
    <property type="evidence" value="ECO:0007669"/>
    <property type="project" value="TreeGrafter"/>
</dbReference>
<dbReference type="GO" id="GO:0030036">
    <property type="term" value="P:actin cytoskeleton organization"/>
    <property type="evidence" value="ECO:0007669"/>
    <property type="project" value="TreeGrafter"/>
</dbReference>
<gene>
    <name evidence="6" type="ORF">K493DRAFT_198485</name>
</gene>
<evidence type="ECO:0000256" key="2">
    <source>
        <dbReference type="ARBA" id="ARBA00022833"/>
    </source>
</evidence>
<dbReference type="GO" id="GO:0046872">
    <property type="term" value="F:metal ion binding"/>
    <property type="evidence" value="ECO:0007669"/>
    <property type="project" value="UniProtKB-KW"/>
</dbReference>
<dbReference type="PANTHER" id="PTHR24214:SF38">
    <property type="entry name" value="PDZ AND LIM DOMAIN PROTEIN ZASP-RELATED"/>
    <property type="match status" value="1"/>
</dbReference>
<evidence type="ECO:0000256" key="4">
    <source>
        <dbReference type="PROSITE-ProRule" id="PRU00125"/>
    </source>
</evidence>
<evidence type="ECO:0000256" key="1">
    <source>
        <dbReference type="ARBA" id="ARBA00022723"/>
    </source>
</evidence>
<dbReference type="InterPro" id="IPR050604">
    <property type="entry name" value="PDZ-LIM_domain"/>
</dbReference>
<reference evidence="6 7" key="1">
    <citation type="submission" date="2016-07" db="EMBL/GenBank/DDBJ databases">
        <title>Pervasive Adenine N6-methylation of Active Genes in Fungi.</title>
        <authorList>
            <consortium name="DOE Joint Genome Institute"/>
            <person name="Mondo S.J."/>
            <person name="Dannebaum R.O."/>
            <person name="Kuo R.C."/>
            <person name="Labutti K."/>
            <person name="Haridas S."/>
            <person name="Kuo A."/>
            <person name="Salamov A."/>
            <person name="Ahrendt S.R."/>
            <person name="Lipzen A."/>
            <person name="Sullivan W."/>
            <person name="Andreopoulos W.B."/>
            <person name="Clum A."/>
            <person name="Lindquist E."/>
            <person name="Daum C."/>
            <person name="Ramamoorthy G.K."/>
            <person name="Gryganskyi A."/>
            <person name="Culley D."/>
            <person name="Magnuson J.K."/>
            <person name="James T.Y."/>
            <person name="O'Malley M.A."/>
            <person name="Stajich J.E."/>
            <person name="Spatafora J.W."/>
            <person name="Visel A."/>
            <person name="Grigoriev I.V."/>
        </authorList>
    </citation>
    <scope>NUCLEOTIDE SEQUENCE [LARGE SCALE GENOMIC DNA]</scope>
    <source>
        <strain evidence="6 7">CBS 931.73</strain>
    </source>
</reference>
<organism evidence="6 7">
    <name type="scientific">Basidiobolus meristosporus CBS 931.73</name>
    <dbReference type="NCBI Taxonomy" id="1314790"/>
    <lineage>
        <taxon>Eukaryota</taxon>
        <taxon>Fungi</taxon>
        <taxon>Fungi incertae sedis</taxon>
        <taxon>Zoopagomycota</taxon>
        <taxon>Entomophthoromycotina</taxon>
        <taxon>Basidiobolomycetes</taxon>
        <taxon>Basidiobolales</taxon>
        <taxon>Basidiobolaceae</taxon>
        <taxon>Basidiobolus</taxon>
    </lineage>
</organism>
<dbReference type="InterPro" id="IPR001781">
    <property type="entry name" value="Znf_LIM"/>
</dbReference>
<dbReference type="Proteomes" id="UP000193498">
    <property type="component" value="Unassembled WGS sequence"/>
</dbReference>
<dbReference type="PROSITE" id="PS50023">
    <property type="entry name" value="LIM_DOMAIN_2"/>
    <property type="match status" value="1"/>
</dbReference>
<feature type="non-terminal residue" evidence="6">
    <location>
        <position position="1"/>
    </location>
</feature>
<sequence length="94" mass="10759">ALDSLWHPGHLCCFHCKEPVRPEAGFVEHQGKVYCSMDYALLILPKCHGCAKPIGKKTIKALGAQWHPQCFGCQTCRKPFPDRRFYIHQNTPYC</sequence>
<evidence type="ECO:0000313" key="6">
    <source>
        <dbReference type="EMBL" id="ORX93682.1"/>
    </source>
</evidence>
<dbReference type="PANTHER" id="PTHR24214">
    <property type="entry name" value="PDZ AND LIM DOMAIN PROTEIN ZASP"/>
    <property type="match status" value="1"/>
</dbReference>
<name>A0A1Y1Y6P4_9FUNG</name>
<evidence type="ECO:0000259" key="5">
    <source>
        <dbReference type="PROSITE" id="PS50023"/>
    </source>
</evidence>
<dbReference type="EMBL" id="MCFE01000227">
    <property type="protein sequence ID" value="ORX93682.1"/>
    <property type="molecule type" value="Genomic_DNA"/>
</dbReference>
<dbReference type="Pfam" id="PF00412">
    <property type="entry name" value="LIM"/>
    <property type="match status" value="2"/>
</dbReference>
<keyword evidence="3 4" id="KW-0440">LIM domain</keyword>
<dbReference type="OrthoDB" id="1112565at2759"/>
<keyword evidence="2 4" id="KW-0862">Zinc</keyword>
<evidence type="ECO:0000256" key="3">
    <source>
        <dbReference type="ARBA" id="ARBA00023038"/>
    </source>
</evidence>
<dbReference type="STRING" id="1314790.A0A1Y1Y6P4"/>
<dbReference type="Gene3D" id="2.10.110.10">
    <property type="entry name" value="Cysteine Rich Protein"/>
    <property type="match status" value="2"/>
</dbReference>
<dbReference type="GO" id="GO:0003779">
    <property type="term" value="F:actin binding"/>
    <property type="evidence" value="ECO:0007669"/>
    <property type="project" value="TreeGrafter"/>
</dbReference>
<proteinExistence type="predicted"/>
<feature type="non-terminal residue" evidence="6">
    <location>
        <position position="94"/>
    </location>
</feature>
<dbReference type="PROSITE" id="PS00478">
    <property type="entry name" value="LIM_DOMAIN_1"/>
    <property type="match status" value="1"/>
</dbReference>
<comment type="caution">
    <text evidence="6">The sequence shown here is derived from an EMBL/GenBank/DDBJ whole genome shotgun (WGS) entry which is preliminary data.</text>
</comment>
<feature type="domain" description="LIM zinc-binding" evidence="5">
    <location>
        <begin position="45"/>
        <end position="94"/>
    </location>
</feature>
<dbReference type="SMART" id="SM00132">
    <property type="entry name" value="LIM"/>
    <property type="match status" value="2"/>
</dbReference>